<evidence type="ECO:0000313" key="6">
    <source>
        <dbReference type="Proteomes" id="UP000281406"/>
    </source>
</evidence>
<keyword evidence="6" id="KW-1185">Reference proteome</keyword>
<dbReference type="InterPro" id="IPR056299">
    <property type="entry name" value="CFAP61_dimer"/>
</dbReference>
<dbReference type="AlphaFoldDB" id="A0A3N0Z1T7"/>
<keyword evidence="5" id="KW-0969">Cilium</keyword>
<dbReference type="InterPro" id="IPR038884">
    <property type="entry name" value="CFAP61"/>
</dbReference>
<reference evidence="5 6" key="1">
    <citation type="submission" date="2018-10" db="EMBL/GenBank/DDBJ databases">
        <title>Genome assembly for a Yunnan-Guizhou Plateau 3E fish, Anabarilius grahami (Regan), and its evolutionary and genetic applications.</title>
        <authorList>
            <person name="Jiang W."/>
        </authorList>
    </citation>
    <scope>NUCLEOTIDE SEQUENCE [LARGE SCALE GENOMIC DNA]</scope>
    <source>
        <strain evidence="5">AG-KIZ</strain>
        <tissue evidence="5">Muscle</tissue>
    </source>
</reference>
<keyword evidence="5" id="KW-0966">Cell projection</keyword>
<evidence type="ECO:0000259" key="2">
    <source>
        <dbReference type="Pfam" id="PF07992"/>
    </source>
</evidence>
<comment type="caution">
    <text evidence="5">The sequence shown here is derived from an EMBL/GenBank/DDBJ whole genome shotgun (WGS) entry which is preliminary data.</text>
</comment>
<dbReference type="PANTHER" id="PTHR21178:SF8">
    <property type="entry name" value="CILIA- AND FLAGELLA-ASSOCIATED PROTEIN 61"/>
    <property type="match status" value="1"/>
</dbReference>
<organism evidence="5 6">
    <name type="scientific">Anabarilius grahami</name>
    <name type="common">Kanglang fish</name>
    <name type="synonym">Barilius grahami</name>
    <dbReference type="NCBI Taxonomy" id="495550"/>
    <lineage>
        <taxon>Eukaryota</taxon>
        <taxon>Metazoa</taxon>
        <taxon>Chordata</taxon>
        <taxon>Craniata</taxon>
        <taxon>Vertebrata</taxon>
        <taxon>Euteleostomi</taxon>
        <taxon>Actinopterygii</taxon>
        <taxon>Neopterygii</taxon>
        <taxon>Teleostei</taxon>
        <taxon>Ostariophysi</taxon>
        <taxon>Cypriniformes</taxon>
        <taxon>Xenocyprididae</taxon>
        <taxon>Xenocypridinae</taxon>
        <taxon>Xenocypridinae incertae sedis</taxon>
        <taxon>Anabarilius</taxon>
    </lineage>
</organism>
<dbReference type="InterPro" id="IPR023753">
    <property type="entry name" value="FAD/NAD-binding_dom"/>
</dbReference>
<feature type="domain" description="CFAP61 dimerisation" evidence="4">
    <location>
        <begin position="1014"/>
        <end position="1129"/>
    </location>
</feature>
<accession>A0A3N0Z1T7</accession>
<dbReference type="GO" id="GO:0016491">
    <property type="term" value="F:oxidoreductase activity"/>
    <property type="evidence" value="ECO:0007669"/>
    <property type="project" value="InterPro"/>
</dbReference>
<name>A0A3N0Z1T7_ANAGA</name>
<sequence length="1216" mass="137691">MSTITSSAGKVESVTVRRTEWSDAEEIDNLIRPAAVAVFGRLNVIHLLEKANLAVTLSTTKNEVLAHASFSDHPTEELVDQACWENLLQSHVNGEKFTPMNTLFLRLFVAQPGFSIGGAKEIVRTVFNAVVELEHICLLTSYRGSLEAGLEKIFEPLTPVMEEVQYSAYVCHRHSHCSRLHIRKASLYQYSVYTGHLQHSDELKSRCNNFKFPRVEDHDDIMHIFAEQITPLVESHGPYFLSELIEVQDEENHAAVCESEGAVVGFVSVSGQMDLKLLNQCFDLGAFEGLRKTNSAHQEEPPEEPQLLEEENHVTDVQESSETKEPMEGEVTAEEESGDEHTDISQPEYVESSIKDTVDSSEDSEPDGPPNAFCIQLFTVEKKFEMRSADFLPYLFKLFPERDFCVISVPKLTPDFPLLQSFIRVAPRDTSIFPQEIYLCHRWGLLRTLEVRVAVSSDIPAIQSLTESLSQRESISEDLDLFLQARKDPDGTALQAFVAQVEGQVIGLIIIRDEEDIEFIRANFDVERFMYFSHHQREEHGRLCHFLLNPVFQHHTKYIFKEVLRLAHKSCLYYLLHPPHYSHKNVSCHSLTTVMNFMVPVSPRRQIIYPLEELGINAPSQQITQQQAHFALYYTNRKLIMEPKVTINARIVVVGASDTGLTFLEALTFSPHLRFNNLTLISTHGLPDRCSDDNMRFLATSHCYSDQDQAQLSLRSWISVVTGKMKAIDREHKHVELMANGKVNYDYLILCTGLQYQMPSLTSIDVINQTTSNLNPHQPRYRSTWPVPSNLFTLNDQHDCSNVHQWLMDNFVELTGDAVVYGNTIDVYTCVETLVHLGVSGRRIHVVHPPKDDPSSCFHDGSVDHAVKQALEKEEVQIHHDCLLKQLNDGQPSDPVTSVSFTTDGPTLRLECAVFFSFSCKTVDRDAFKAINDACLVFDGHLVVDTTFHTNDSSIYAAGPLTKYSRHYHADQWSDSCFNSKEVGQSLASVLLPLCDPTLERPAGPPSDQEHLIPLYSQAKIQGGRLPGGYNYLHVAKPTSKGHEPPSAQKGRDMVTGRTETGNYFHLHLSQHDVVESITCLSKNALPVSNLLCLYRKHQLLLNHLCSRYHEGLVHDMYSYFTENWCLALYHDRFADFELEVRQIMDSAKLEGETGSVSIQEALQKIVDDKAESDQPTSLSEVFQKSEACSALRKSVLDYLKYNRYHLTMYARPGLL</sequence>
<dbReference type="EMBL" id="RJVU01015592">
    <property type="protein sequence ID" value="ROL52420.1"/>
    <property type="molecule type" value="Genomic_DNA"/>
</dbReference>
<feature type="domain" description="Cilia- and flagella-associated protein 61 N-terminal" evidence="3">
    <location>
        <begin position="15"/>
        <end position="186"/>
    </location>
</feature>
<keyword evidence="5" id="KW-0282">Flagellum</keyword>
<dbReference type="SUPFAM" id="SSF51905">
    <property type="entry name" value="FAD/NAD(P)-binding domain"/>
    <property type="match status" value="1"/>
</dbReference>
<feature type="region of interest" description="Disordered" evidence="1">
    <location>
        <begin position="294"/>
        <end position="370"/>
    </location>
</feature>
<dbReference type="InterPro" id="IPR032151">
    <property type="entry name" value="CFAP61_N"/>
</dbReference>
<evidence type="ECO:0000313" key="5">
    <source>
        <dbReference type="EMBL" id="ROL52420.1"/>
    </source>
</evidence>
<evidence type="ECO:0000259" key="4">
    <source>
        <dbReference type="Pfam" id="PF23150"/>
    </source>
</evidence>
<dbReference type="PANTHER" id="PTHR21178">
    <property type="entry name" value="CILIA- AND FLAGELLA-ASSOCIATED PROTEIN 61"/>
    <property type="match status" value="1"/>
</dbReference>
<feature type="domain" description="Cilia- and flagella-associated protein 61 N-terminal" evidence="3">
    <location>
        <begin position="213"/>
        <end position="292"/>
    </location>
</feature>
<proteinExistence type="predicted"/>
<dbReference type="Proteomes" id="UP000281406">
    <property type="component" value="Unassembled WGS sequence"/>
</dbReference>
<feature type="domain" description="Cilia- and flagella-associated protein 61 N-terminal" evidence="3">
    <location>
        <begin position="370"/>
        <end position="529"/>
    </location>
</feature>
<dbReference type="Pfam" id="PF23150">
    <property type="entry name" value="CFAP61_dimer"/>
    <property type="match status" value="1"/>
</dbReference>
<dbReference type="Gene3D" id="3.50.50.60">
    <property type="entry name" value="FAD/NAD(P)-binding domain"/>
    <property type="match status" value="2"/>
</dbReference>
<dbReference type="Pfam" id="PF07992">
    <property type="entry name" value="Pyr_redox_2"/>
    <property type="match status" value="1"/>
</dbReference>
<protein>
    <submittedName>
        <fullName evidence="5">Cilia-and flagella-associated protein 61</fullName>
    </submittedName>
</protein>
<dbReference type="OrthoDB" id="382863at2759"/>
<evidence type="ECO:0000259" key="3">
    <source>
        <dbReference type="Pfam" id="PF16092"/>
    </source>
</evidence>
<evidence type="ECO:0000256" key="1">
    <source>
        <dbReference type="SAM" id="MobiDB-lite"/>
    </source>
</evidence>
<dbReference type="Pfam" id="PF16092">
    <property type="entry name" value="CFAP61_N"/>
    <property type="match status" value="3"/>
</dbReference>
<feature type="domain" description="FAD/NAD(P)-binding" evidence="2">
    <location>
        <begin position="651"/>
        <end position="963"/>
    </location>
</feature>
<feature type="compositionally biased region" description="Basic and acidic residues" evidence="1">
    <location>
        <begin position="310"/>
        <end position="327"/>
    </location>
</feature>
<gene>
    <name evidence="5" type="ORF">DPX16_6104</name>
</gene>
<dbReference type="InterPro" id="IPR036188">
    <property type="entry name" value="FAD/NAD-bd_sf"/>
</dbReference>